<keyword evidence="1" id="KW-1133">Transmembrane helix</keyword>
<feature type="transmembrane region" description="Helical" evidence="1">
    <location>
        <begin position="46"/>
        <end position="67"/>
    </location>
</feature>
<evidence type="ECO:0000313" key="2">
    <source>
        <dbReference type="EMBL" id="ELQ34868.1"/>
    </source>
</evidence>
<keyword evidence="1" id="KW-0812">Transmembrane</keyword>
<dbReference type="EMBL" id="JH793502">
    <property type="protein sequence ID" value="ELQ34868.1"/>
    <property type="molecule type" value="Genomic_DNA"/>
</dbReference>
<keyword evidence="1" id="KW-0472">Membrane</keyword>
<organism evidence="2">
    <name type="scientific">Pyricularia oryzae (strain Y34)</name>
    <name type="common">Rice blast fungus</name>
    <name type="synonym">Magnaporthe oryzae</name>
    <dbReference type="NCBI Taxonomy" id="1143189"/>
    <lineage>
        <taxon>Eukaryota</taxon>
        <taxon>Fungi</taxon>
        <taxon>Dikarya</taxon>
        <taxon>Ascomycota</taxon>
        <taxon>Pezizomycotina</taxon>
        <taxon>Sordariomycetes</taxon>
        <taxon>Sordariomycetidae</taxon>
        <taxon>Magnaporthales</taxon>
        <taxon>Pyriculariaceae</taxon>
        <taxon>Pyricularia</taxon>
    </lineage>
</organism>
<dbReference type="AlphaFoldDB" id="A0AA97PHN0"/>
<name>A0AA97PHN0_PYRO3</name>
<reference evidence="2" key="1">
    <citation type="journal article" date="2012" name="PLoS Genet.">
        <title>Comparative analysis of the genomes of two field isolates of the rice blast fungus Magnaporthe oryzae.</title>
        <authorList>
            <person name="Xue M."/>
            <person name="Yang J."/>
            <person name="Li Z."/>
            <person name="Hu S."/>
            <person name="Yao N."/>
            <person name="Dean R.A."/>
            <person name="Zhao W."/>
            <person name="Shen M."/>
            <person name="Zhang H."/>
            <person name="Li C."/>
            <person name="Liu L."/>
            <person name="Cao L."/>
            <person name="Xu X."/>
            <person name="Xing Y."/>
            <person name="Hsiang T."/>
            <person name="Zhang Z."/>
            <person name="Xu J.R."/>
            <person name="Peng Y.L."/>
        </authorList>
    </citation>
    <scope>NUCLEOTIDE SEQUENCE</scope>
    <source>
        <strain evidence="2">Y34</strain>
    </source>
</reference>
<proteinExistence type="predicted"/>
<accession>A0AA97PHN0</accession>
<evidence type="ECO:0000256" key="1">
    <source>
        <dbReference type="SAM" id="Phobius"/>
    </source>
</evidence>
<sequence>MRFESHLWGYCFGCQIDYCKRVKHWVRGTPSTSFDIEQSGPRSVEVMGVIIILTKYLILFILVDAAWSMANA</sequence>
<dbReference type="Proteomes" id="UP000011086">
    <property type="component" value="Unassembled WGS sequence"/>
</dbReference>
<gene>
    <name evidence="2" type="ORF">OOU_Y34scaffold00744g32</name>
</gene>
<protein>
    <submittedName>
        <fullName evidence="2">Uncharacterized protein</fullName>
    </submittedName>
</protein>